<dbReference type="EMBL" id="MHOL01000001">
    <property type="protein sequence ID" value="OGZ63427.1"/>
    <property type="molecule type" value="Genomic_DNA"/>
</dbReference>
<protein>
    <recommendedName>
        <fullName evidence="4">DUF5667 domain-containing protein</fullName>
    </recommendedName>
</protein>
<accession>A0A1G2HLR9</accession>
<evidence type="ECO:0000313" key="2">
    <source>
        <dbReference type="EMBL" id="OGZ63427.1"/>
    </source>
</evidence>
<evidence type="ECO:0000256" key="1">
    <source>
        <dbReference type="SAM" id="Phobius"/>
    </source>
</evidence>
<proteinExistence type="predicted"/>
<keyword evidence="1" id="KW-0472">Membrane</keyword>
<gene>
    <name evidence="2" type="ORF">A2639_02730</name>
</gene>
<evidence type="ECO:0008006" key="4">
    <source>
        <dbReference type="Google" id="ProtNLM"/>
    </source>
</evidence>
<keyword evidence="1" id="KW-0812">Transmembrane</keyword>
<reference evidence="2 3" key="1">
    <citation type="journal article" date="2016" name="Nat. Commun.">
        <title>Thousands of microbial genomes shed light on interconnected biogeochemical processes in an aquifer system.</title>
        <authorList>
            <person name="Anantharaman K."/>
            <person name="Brown C.T."/>
            <person name="Hug L.A."/>
            <person name="Sharon I."/>
            <person name="Castelle C.J."/>
            <person name="Probst A.J."/>
            <person name="Thomas B.C."/>
            <person name="Singh A."/>
            <person name="Wilkins M.J."/>
            <person name="Karaoz U."/>
            <person name="Brodie E.L."/>
            <person name="Williams K.H."/>
            <person name="Hubbard S.S."/>
            <person name="Banfield J.F."/>
        </authorList>
    </citation>
    <scope>NUCLEOTIDE SEQUENCE [LARGE SCALE GENOMIC DNA]</scope>
</reference>
<feature type="transmembrane region" description="Helical" evidence="1">
    <location>
        <begin position="58"/>
        <end position="80"/>
    </location>
</feature>
<sequence length="241" mass="27265">MTEKELISRLQSLKQIKPRENWAVFAKSRIFENNIIDNKSIKNSILSDILRGVFQKKLVYSFATFLFVVAGLFGFMKYGLPNKINSSLNETANIKIIQQYQENLVAIKSNVEDFKAKSKNLSQISKSSSPEYISLALREVNNVAKELANAISKDPKLAKEVALDINNSKTYLNVQGGDDLKETSNNLYKILDEQMIKDLESTTLTESQQEALRIAKDLYSQVKYSDALESILLLNMAIKNN</sequence>
<name>A0A1G2HLR9_9BACT</name>
<dbReference type="AlphaFoldDB" id="A0A1G2HLR9"/>
<comment type="caution">
    <text evidence="2">The sequence shown here is derived from an EMBL/GenBank/DDBJ whole genome shotgun (WGS) entry which is preliminary data.</text>
</comment>
<organism evidence="2 3">
    <name type="scientific">Candidatus Staskawiczbacteria bacterium RIFCSPHIGHO2_01_FULL_34_27</name>
    <dbReference type="NCBI Taxonomy" id="1802199"/>
    <lineage>
        <taxon>Bacteria</taxon>
        <taxon>Candidatus Staskawicziibacteriota</taxon>
    </lineage>
</organism>
<keyword evidence="1" id="KW-1133">Transmembrane helix</keyword>
<evidence type="ECO:0000313" key="3">
    <source>
        <dbReference type="Proteomes" id="UP000178991"/>
    </source>
</evidence>
<dbReference type="Proteomes" id="UP000178991">
    <property type="component" value="Unassembled WGS sequence"/>
</dbReference>